<dbReference type="Gene3D" id="3.30.40.10">
    <property type="entry name" value="Zinc/RING finger domain, C3HC4 (zinc finger)"/>
    <property type="match status" value="1"/>
</dbReference>
<dbReference type="SMART" id="SM00184">
    <property type="entry name" value="RING"/>
    <property type="match status" value="1"/>
</dbReference>
<feature type="domain" description="C3H1-type" evidence="13">
    <location>
        <begin position="36"/>
        <end position="63"/>
    </location>
</feature>
<feature type="compositionally biased region" description="Low complexity" evidence="10">
    <location>
        <begin position="429"/>
        <end position="452"/>
    </location>
</feature>
<dbReference type="GO" id="GO:0097039">
    <property type="term" value="P:protein linear polyubiquitination"/>
    <property type="evidence" value="ECO:0007669"/>
    <property type="project" value="TreeGrafter"/>
</dbReference>
<feature type="compositionally biased region" description="Polar residues" evidence="10">
    <location>
        <begin position="139"/>
        <end position="151"/>
    </location>
</feature>
<dbReference type="SUPFAM" id="SSF54928">
    <property type="entry name" value="RNA-binding domain, RBD"/>
    <property type="match status" value="2"/>
</dbReference>
<dbReference type="PROSITE" id="PS51873">
    <property type="entry name" value="TRIAD"/>
    <property type="match status" value="1"/>
</dbReference>
<dbReference type="GO" id="GO:0043161">
    <property type="term" value="P:proteasome-mediated ubiquitin-dependent protein catabolic process"/>
    <property type="evidence" value="ECO:0007669"/>
    <property type="project" value="TreeGrafter"/>
</dbReference>
<feature type="region of interest" description="Disordered" evidence="10">
    <location>
        <begin position="684"/>
        <end position="724"/>
    </location>
</feature>
<keyword evidence="8" id="KW-0694">RNA-binding</keyword>
<dbReference type="STRING" id="139825.A0A401GZF3"/>
<feature type="compositionally biased region" description="Polar residues" evidence="10">
    <location>
        <begin position="169"/>
        <end position="192"/>
    </location>
</feature>
<evidence type="ECO:0000256" key="7">
    <source>
        <dbReference type="ARBA" id="ARBA00022833"/>
    </source>
</evidence>
<dbReference type="PROSITE" id="PS00028">
    <property type="entry name" value="ZINC_FINGER_C2H2_1"/>
    <property type="match status" value="1"/>
</dbReference>
<evidence type="ECO:0000256" key="5">
    <source>
        <dbReference type="ARBA" id="ARBA00022771"/>
    </source>
</evidence>
<feature type="region of interest" description="Disordered" evidence="10">
    <location>
        <begin position="114"/>
        <end position="195"/>
    </location>
</feature>
<evidence type="ECO:0000256" key="9">
    <source>
        <dbReference type="PROSITE-ProRule" id="PRU00723"/>
    </source>
</evidence>
<dbReference type="SUPFAM" id="SSF57850">
    <property type="entry name" value="RING/U-box"/>
    <property type="match status" value="2"/>
</dbReference>
<dbReference type="Pfam" id="PF13445">
    <property type="entry name" value="zf-RING_UBOX"/>
    <property type="match status" value="1"/>
</dbReference>
<feature type="compositionally biased region" description="Polar residues" evidence="10">
    <location>
        <begin position="120"/>
        <end position="131"/>
    </location>
</feature>
<dbReference type="Pfam" id="PF00642">
    <property type="entry name" value="zf-CCCH"/>
    <property type="match status" value="1"/>
</dbReference>
<evidence type="ECO:0000259" key="15">
    <source>
        <dbReference type="PROSITE" id="PS51873"/>
    </source>
</evidence>
<feature type="compositionally biased region" description="Polar residues" evidence="10">
    <location>
        <begin position="412"/>
        <end position="423"/>
    </location>
</feature>
<feature type="compositionally biased region" description="Polar residues" evidence="10">
    <location>
        <begin position="272"/>
        <end position="282"/>
    </location>
</feature>
<feature type="compositionally biased region" description="Polar residues" evidence="10">
    <location>
        <begin position="469"/>
        <end position="491"/>
    </location>
</feature>
<proteinExistence type="predicted"/>
<evidence type="ECO:0000313" key="16">
    <source>
        <dbReference type="EMBL" id="GBE87543.1"/>
    </source>
</evidence>
<dbReference type="GO" id="GO:0043130">
    <property type="term" value="F:ubiquitin binding"/>
    <property type="evidence" value="ECO:0007669"/>
    <property type="project" value="TreeGrafter"/>
</dbReference>
<evidence type="ECO:0000259" key="13">
    <source>
        <dbReference type="PROSITE" id="PS50103"/>
    </source>
</evidence>
<feature type="compositionally biased region" description="Basic and acidic residues" evidence="10">
    <location>
        <begin position="23"/>
        <end position="35"/>
    </location>
</feature>
<feature type="compositionally biased region" description="Polar residues" evidence="10">
    <location>
        <begin position="756"/>
        <end position="780"/>
    </location>
</feature>
<keyword evidence="5 9" id="KW-0863">Zinc-finger</keyword>
<feature type="compositionally biased region" description="Low complexity" evidence="10">
    <location>
        <begin position="629"/>
        <end position="639"/>
    </location>
</feature>
<dbReference type="SUPFAM" id="SSF90229">
    <property type="entry name" value="CCCH zinc finger"/>
    <property type="match status" value="1"/>
</dbReference>
<evidence type="ECO:0000313" key="17">
    <source>
        <dbReference type="Proteomes" id="UP000287166"/>
    </source>
</evidence>
<dbReference type="InterPro" id="IPR035979">
    <property type="entry name" value="RBD_domain_sf"/>
</dbReference>
<feature type="zinc finger region" description="C3H1-type" evidence="9">
    <location>
        <begin position="587"/>
        <end position="615"/>
    </location>
</feature>
<dbReference type="InterPro" id="IPR000504">
    <property type="entry name" value="RRM_dom"/>
</dbReference>
<feature type="zinc finger region" description="C3H1-type" evidence="9">
    <location>
        <begin position="206"/>
        <end position="233"/>
    </location>
</feature>
<feature type="domain" description="C3H1-type" evidence="13">
    <location>
        <begin position="206"/>
        <end position="233"/>
    </location>
</feature>
<evidence type="ECO:0000259" key="14">
    <source>
        <dbReference type="PROSITE" id="PS50157"/>
    </source>
</evidence>
<dbReference type="InterPro" id="IPR044066">
    <property type="entry name" value="TRIAD_supradom"/>
</dbReference>
<dbReference type="GO" id="GO:0003723">
    <property type="term" value="F:RNA binding"/>
    <property type="evidence" value="ECO:0007669"/>
    <property type="project" value="UniProtKB-UniRule"/>
</dbReference>
<dbReference type="Gene3D" id="1.20.120.1750">
    <property type="match status" value="1"/>
</dbReference>
<feature type="region of interest" description="Disordered" evidence="10">
    <location>
        <begin position="1"/>
        <end position="35"/>
    </location>
</feature>
<evidence type="ECO:0008006" key="18">
    <source>
        <dbReference type="Google" id="ProtNLM"/>
    </source>
</evidence>
<protein>
    <recommendedName>
        <fullName evidence="18">RING-type E3 ubiquitin transferase</fullName>
    </recommendedName>
</protein>
<dbReference type="PROSITE" id="PS50089">
    <property type="entry name" value="ZF_RING_2"/>
    <property type="match status" value="1"/>
</dbReference>
<gene>
    <name evidence="16" type="ORF">SCP_1102200</name>
</gene>
<evidence type="ECO:0000256" key="6">
    <source>
        <dbReference type="ARBA" id="ARBA00022786"/>
    </source>
</evidence>
<feature type="domain" description="C3H1-type" evidence="13">
    <location>
        <begin position="85"/>
        <end position="112"/>
    </location>
</feature>
<feature type="domain" description="RING-type" evidence="15">
    <location>
        <begin position="1444"/>
        <end position="1652"/>
    </location>
</feature>
<dbReference type="SMART" id="SM00647">
    <property type="entry name" value="IBR"/>
    <property type="match status" value="2"/>
</dbReference>
<sequence length="1652" mass="177037">MATAVAGSQRSGDLPVAANDGSRPTEADATRHSGHRQKDEVCINFQFRRCRLGRSCHYKHVYLKDPTPHVSVPRPEAGLPPRPTWKSGEICRLFQRGLCLYGDICRHIHVLHQGELPTPSGATPTTDSVPSQREESVLAQHTDSLPSQTPERSPIFSAQPHEHGDVVPPQSTQSVSASVESTDASRSATTVPQDDKNTSVATAVVQKRGLCREYSRRGICLKGKLCKYTHRTEGGATAVRSTDAMAPHFAKNASSSSQMAARAKVDLVSLPSAGTSTPSLKTTPAKDDPVSLFTTGDPAARVASSVPNPSQPATSSSPPTLAVCPATLSSAAKVASSKQGSDASVAPAEQKVVAPSAAPEDPVPPKARVLPSRVNSKKSSAPKAAKAGASTPPEASPSTVPPKTGVVPRVSSGDTSSLTATKHAQSREVPVAASSAAAPTRGSKKTVSASAKAKGKGPEPPADDACAPTSASPIVTSNPTFPAPSKSTSSGAPSTVPPKTAVVPKVSSGDTSSAAATKPAQPKEVLAATSSVEALTPRNKKAASAKAKGKSPVSPAGNASAPTSATPIASSIPLLAASSKKAPSGLPEMKEICRDFTKKGRCKRGVNCPYIHPSQAAGPDPAAVVTENSASTAASSSAAPRQPTKMTSSSKSSNGGEASDESIVSKSKAKLVAEWEEPVDGQDVFERSLDRSKQGRGRKKKTRQKLSAAKASKVASSDNEARTASVEVVTVVADSVEDTITSAQVTANVSVPRPAEQTTHRNTSSRSTLATHSEFVQGSHGSPMEYATVPPTHVRQPSCEPDSSSSDATFYSSLSSLEGSPRSSNSSITQLPVTPREMCIDWFRGNCFRVNCRYSHKGTGCVSKREAVDECRLQDCFSPEHPQDPYLDHLTGALEFSKKLPRRIEKKPAYVVPPNLPQANERPVPLVPPGLGLEALIANGSKLPPRQAPEDAITIPVLDSTKVTYGPGFEIRQLLTGFESQQLFLGQVPCSVTPVAITAALEAYGEVLTVTMPDKSTDCPVMNVRVTFAKPKEAEHAASSLDGAQLFGTVVSARLTTFRSSVGKGVFHDRDVLLEIPVPYRTGFVGYETREQADKAIAMGNGFDMRGNCLSAVFHQRLPQVGTFNVRFIGLPPDAKESDLARFGVNEGVMMDRPNYLSLKRAIDSVIDLLQGFGDLVNVNVLPPPYKRGVARIWAHFSHAGVAENFCQALNGSRLPFIGKGKLFAKHYRTLSFLLPGDVYDVLSNEIVLLRSFTWDNDYGSSISVFDKRPLNGPSAPVQVKLVSVNIPALMRLKAAFEKLLRGEKIVQDGEIVWDGFFNRRVGSLYLENLERINPGVMINRDTRRRTISVFGDAPKRAAVRRMILTKVASLRAQRTHIFPLGGRLIGLFFGSDMAALQRQLGVENVFLDRQNRVLKVRGNEDAQKVAELSVVRARQRHGGERHRLVECPVCFDEVTNPVTLPCGHMWCRSCLSNYLMAAVDNKVFPLTCLGDEAKCSLPIPLETAQDLLSPNDFDTVIHASFLSYVHSRPKEFHYCPTPDCPQVYRKAPRGTVLQCPSCLIRICGNCHVEYHEGAPCSIGDVEDQELFEKWKQGHDVKNCPGCSIPIERAAGCNHMTCARCKTHICWVCLETFSKSNEVYDHMRMIHGGIGL</sequence>
<feature type="compositionally biased region" description="Low complexity" evidence="10">
    <location>
        <begin position="803"/>
        <end position="827"/>
    </location>
</feature>
<accession>A0A401GZF3</accession>
<dbReference type="InterPro" id="IPR051628">
    <property type="entry name" value="LUBAC_E3_Ligases"/>
</dbReference>
<dbReference type="InterPro" id="IPR001841">
    <property type="entry name" value="Znf_RING"/>
</dbReference>
<feature type="domain" description="RRM" evidence="12">
    <location>
        <begin position="981"/>
        <end position="1058"/>
    </location>
</feature>
<dbReference type="GO" id="GO:0004842">
    <property type="term" value="F:ubiquitin-protein transferase activity"/>
    <property type="evidence" value="ECO:0007669"/>
    <property type="project" value="TreeGrafter"/>
</dbReference>
<organism evidence="16 17">
    <name type="scientific">Sparassis crispa</name>
    <dbReference type="NCBI Taxonomy" id="139825"/>
    <lineage>
        <taxon>Eukaryota</taxon>
        <taxon>Fungi</taxon>
        <taxon>Dikarya</taxon>
        <taxon>Basidiomycota</taxon>
        <taxon>Agaricomycotina</taxon>
        <taxon>Agaricomycetes</taxon>
        <taxon>Polyporales</taxon>
        <taxon>Sparassidaceae</taxon>
        <taxon>Sparassis</taxon>
    </lineage>
</organism>
<dbReference type="PROSITE" id="PS50103">
    <property type="entry name" value="ZF_C3H1"/>
    <property type="match status" value="5"/>
</dbReference>
<dbReference type="GO" id="GO:0000151">
    <property type="term" value="C:ubiquitin ligase complex"/>
    <property type="evidence" value="ECO:0007669"/>
    <property type="project" value="TreeGrafter"/>
</dbReference>
<feature type="region of interest" description="Disordered" evidence="10">
    <location>
        <begin position="338"/>
        <end position="566"/>
    </location>
</feature>
<feature type="zinc finger region" description="C3H1-type" evidence="9">
    <location>
        <begin position="85"/>
        <end position="112"/>
    </location>
</feature>
<dbReference type="CDD" id="cd20335">
    <property type="entry name" value="BRcat_RBR"/>
    <property type="match status" value="1"/>
</dbReference>
<feature type="compositionally biased region" description="Basic residues" evidence="10">
    <location>
        <begin position="694"/>
        <end position="704"/>
    </location>
</feature>
<feature type="compositionally biased region" description="Low complexity" evidence="10">
    <location>
        <begin position="705"/>
        <end position="724"/>
    </location>
</feature>
<dbReference type="InterPro" id="IPR036855">
    <property type="entry name" value="Znf_CCCH_sf"/>
</dbReference>
<evidence type="ECO:0000256" key="4">
    <source>
        <dbReference type="ARBA" id="ARBA00022737"/>
    </source>
</evidence>
<feature type="domain" description="C2H2-type" evidence="14">
    <location>
        <begin position="1624"/>
        <end position="1649"/>
    </location>
</feature>
<feature type="domain" description="C3H1-type" evidence="13">
    <location>
        <begin position="834"/>
        <end position="859"/>
    </location>
</feature>
<feature type="compositionally biased region" description="Basic and acidic residues" evidence="10">
    <location>
        <begin position="684"/>
        <end position="693"/>
    </location>
</feature>
<keyword evidence="6" id="KW-0833">Ubl conjugation pathway</keyword>
<dbReference type="Proteomes" id="UP000287166">
    <property type="component" value="Unassembled WGS sequence"/>
</dbReference>
<dbReference type="InterPro" id="IPR013083">
    <property type="entry name" value="Znf_RING/FYVE/PHD"/>
</dbReference>
<dbReference type="PANTHER" id="PTHR22770:SF13">
    <property type="entry name" value="RING-TYPE DOMAIN-CONTAINING PROTEIN"/>
    <property type="match status" value="1"/>
</dbReference>
<feature type="compositionally biased region" description="Low complexity" evidence="10">
    <location>
        <begin position="550"/>
        <end position="566"/>
    </location>
</feature>
<dbReference type="InterPro" id="IPR027370">
    <property type="entry name" value="Znf-RING_euk"/>
</dbReference>
<evidence type="ECO:0000256" key="3">
    <source>
        <dbReference type="ARBA" id="ARBA00022723"/>
    </source>
</evidence>
<name>A0A401GZF3_9APHY</name>
<dbReference type="InterPro" id="IPR000571">
    <property type="entry name" value="Znf_CCCH"/>
</dbReference>
<evidence type="ECO:0000256" key="1">
    <source>
        <dbReference type="ARBA" id="ARBA00004906"/>
    </source>
</evidence>
<feature type="compositionally biased region" description="Low complexity" evidence="10">
    <location>
        <begin position="377"/>
        <end position="390"/>
    </location>
</feature>
<feature type="compositionally biased region" description="Low complexity" evidence="10">
    <location>
        <begin position="307"/>
        <end position="319"/>
    </location>
</feature>
<evidence type="ECO:0000259" key="11">
    <source>
        <dbReference type="PROSITE" id="PS50089"/>
    </source>
</evidence>
<feature type="domain" description="RING-type" evidence="11">
    <location>
        <begin position="1448"/>
        <end position="1489"/>
    </location>
</feature>
<keyword evidence="17" id="KW-1185">Reference proteome</keyword>
<dbReference type="GeneID" id="38784460"/>
<feature type="zinc finger region" description="C3H1-type" evidence="9">
    <location>
        <begin position="834"/>
        <end position="859"/>
    </location>
</feature>
<dbReference type="Pfam" id="PF22191">
    <property type="entry name" value="IBR_1"/>
    <property type="match status" value="1"/>
</dbReference>
<feature type="region of interest" description="Disordered" evidence="10">
    <location>
        <begin position="602"/>
        <end position="665"/>
    </location>
</feature>
<feature type="domain" description="C3H1-type" evidence="13">
    <location>
        <begin position="587"/>
        <end position="615"/>
    </location>
</feature>
<dbReference type="EMBL" id="BFAD01000011">
    <property type="protein sequence ID" value="GBE87543.1"/>
    <property type="molecule type" value="Genomic_DNA"/>
</dbReference>
<dbReference type="Gene3D" id="3.30.1370.210">
    <property type="match status" value="2"/>
</dbReference>
<dbReference type="CDD" id="cd00590">
    <property type="entry name" value="RRM_SF"/>
    <property type="match status" value="2"/>
</dbReference>
<dbReference type="PROSITE" id="PS50157">
    <property type="entry name" value="ZINC_FINGER_C2H2_2"/>
    <property type="match status" value="1"/>
</dbReference>
<dbReference type="PROSITE" id="PS50102">
    <property type="entry name" value="RRM"/>
    <property type="match status" value="1"/>
</dbReference>
<keyword evidence="2" id="KW-0808">Transferase</keyword>
<feature type="compositionally biased region" description="Polar residues" evidence="10">
    <location>
        <begin position="1"/>
        <end position="11"/>
    </location>
</feature>
<dbReference type="InterPro" id="IPR012677">
    <property type="entry name" value="Nucleotide-bd_a/b_plait_sf"/>
</dbReference>
<evidence type="ECO:0000259" key="12">
    <source>
        <dbReference type="PROSITE" id="PS50102"/>
    </source>
</evidence>
<dbReference type="InterPro" id="IPR013087">
    <property type="entry name" value="Znf_C2H2_type"/>
</dbReference>
<dbReference type="OrthoDB" id="10009520at2759"/>
<evidence type="ECO:0000256" key="10">
    <source>
        <dbReference type="SAM" id="MobiDB-lite"/>
    </source>
</evidence>
<dbReference type="PANTHER" id="PTHR22770">
    <property type="entry name" value="UBIQUITIN CONJUGATING ENZYME 7 INTERACTING PROTEIN-RELATED"/>
    <property type="match status" value="1"/>
</dbReference>
<dbReference type="SMART" id="SM00356">
    <property type="entry name" value="ZnF_C3H1"/>
    <property type="match status" value="5"/>
</dbReference>
<keyword evidence="7 9" id="KW-0862">Zinc</keyword>
<feature type="compositionally biased region" description="Basic residues" evidence="10">
    <location>
        <begin position="538"/>
        <end position="549"/>
    </location>
</feature>
<dbReference type="InterPro" id="IPR002867">
    <property type="entry name" value="IBR_dom"/>
</dbReference>
<evidence type="ECO:0000256" key="8">
    <source>
        <dbReference type="PROSITE-ProRule" id="PRU00176"/>
    </source>
</evidence>
<dbReference type="GO" id="GO:0008270">
    <property type="term" value="F:zinc ion binding"/>
    <property type="evidence" value="ECO:0007669"/>
    <property type="project" value="UniProtKB-KW"/>
</dbReference>
<keyword evidence="3 9" id="KW-0479">Metal-binding</keyword>
<reference evidence="16 17" key="1">
    <citation type="journal article" date="2018" name="Sci. Rep.">
        <title>Genome sequence of the cauliflower mushroom Sparassis crispa (Hanabiratake) and its association with beneficial usage.</title>
        <authorList>
            <person name="Kiyama R."/>
            <person name="Furutani Y."/>
            <person name="Kawaguchi K."/>
            <person name="Nakanishi T."/>
        </authorList>
    </citation>
    <scope>NUCLEOTIDE SEQUENCE [LARGE SCALE GENOMIC DNA]</scope>
</reference>
<feature type="region of interest" description="Disordered" evidence="10">
    <location>
        <begin position="747"/>
        <end position="829"/>
    </location>
</feature>
<dbReference type="Gene3D" id="3.30.70.330">
    <property type="match status" value="1"/>
</dbReference>
<comment type="caution">
    <text evidence="16">The sequence shown here is derived from an EMBL/GenBank/DDBJ whole genome shotgun (WGS) entry which is preliminary data.</text>
</comment>
<dbReference type="InParanoid" id="A0A401GZF3"/>
<dbReference type="CDD" id="cd22585">
    <property type="entry name" value="Rcat_RBR_DEAH12-like"/>
    <property type="match status" value="1"/>
</dbReference>
<keyword evidence="4" id="KW-0677">Repeat</keyword>
<comment type="pathway">
    <text evidence="1">Protein modification; protein ubiquitination.</text>
</comment>
<evidence type="ECO:0000256" key="2">
    <source>
        <dbReference type="ARBA" id="ARBA00022679"/>
    </source>
</evidence>
<feature type="compositionally biased region" description="Low complexity" evidence="10">
    <location>
        <begin position="492"/>
        <end position="507"/>
    </location>
</feature>
<dbReference type="Pfam" id="PF01485">
    <property type="entry name" value="IBR"/>
    <property type="match status" value="1"/>
</dbReference>
<feature type="region of interest" description="Disordered" evidence="10">
    <location>
        <begin position="272"/>
        <end position="321"/>
    </location>
</feature>
<feature type="zinc finger region" description="C3H1-type" evidence="9">
    <location>
        <begin position="36"/>
        <end position="63"/>
    </location>
</feature>
<dbReference type="RefSeq" id="XP_027618456.1">
    <property type="nucleotide sequence ID" value="XM_027762655.1"/>
</dbReference>